<gene>
    <name evidence="2" type="ORF">TWF730_003077</name>
    <name evidence="1" type="ORF">TWF730_006133</name>
</gene>
<keyword evidence="3" id="KW-1185">Reference proteome</keyword>
<evidence type="ECO:0000313" key="2">
    <source>
        <dbReference type="EMBL" id="KAK6335699.1"/>
    </source>
</evidence>
<dbReference type="AlphaFoldDB" id="A0AAV9U7C5"/>
<proteinExistence type="predicted"/>
<evidence type="ECO:0000313" key="1">
    <source>
        <dbReference type="EMBL" id="KAK6329837.1"/>
    </source>
</evidence>
<protein>
    <submittedName>
        <fullName evidence="2">Uncharacterized protein</fullName>
    </submittedName>
</protein>
<name>A0AAV9U7C5_9PEZI</name>
<comment type="caution">
    <text evidence="2">The sequence shown here is derived from an EMBL/GenBank/DDBJ whole genome shotgun (WGS) entry which is preliminary data.</text>
</comment>
<accession>A0AAV9U7C5</accession>
<dbReference type="Proteomes" id="UP001373714">
    <property type="component" value="Unassembled WGS sequence"/>
</dbReference>
<organism evidence="2 3">
    <name type="scientific">Orbilia blumenaviensis</name>
    <dbReference type="NCBI Taxonomy" id="1796055"/>
    <lineage>
        <taxon>Eukaryota</taxon>
        <taxon>Fungi</taxon>
        <taxon>Dikarya</taxon>
        <taxon>Ascomycota</taxon>
        <taxon>Pezizomycotina</taxon>
        <taxon>Orbiliomycetes</taxon>
        <taxon>Orbiliales</taxon>
        <taxon>Orbiliaceae</taxon>
        <taxon>Orbilia</taxon>
    </lineage>
</organism>
<dbReference type="EMBL" id="JAVHNS010000014">
    <property type="protein sequence ID" value="KAK6335699.1"/>
    <property type="molecule type" value="Genomic_DNA"/>
</dbReference>
<dbReference type="EMBL" id="JAVHNS010000020">
    <property type="protein sequence ID" value="KAK6329837.1"/>
    <property type="molecule type" value="Genomic_DNA"/>
</dbReference>
<sequence>MGAKETQNAYELTDEQMYMMFCIEAIVIELLSRDVGNVPKEAHDLIANVDHDVTVKKAYNDPVQILLNAMTEDRVTLENFLPVYLNLGAFDCKSLKIFIQVFNAPRLV</sequence>
<reference evidence="2 3" key="1">
    <citation type="submission" date="2019-10" db="EMBL/GenBank/DDBJ databases">
        <authorList>
            <person name="Palmer J.M."/>
        </authorList>
    </citation>
    <scope>NUCLEOTIDE SEQUENCE [LARGE SCALE GENOMIC DNA]</scope>
    <source>
        <strain evidence="2 3">TWF730</strain>
    </source>
</reference>
<evidence type="ECO:0000313" key="3">
    <source>
        <dbReference type="Proteomes" id="UP001373714"/>
    </source>
</evidence>